<evidence type="ECO:0000256" key="3">
    <source>
        <dbReference type="SAM" id="MobiDB-lite"/>
    </source>
</evidence>
<organism evidence="5 6">
    <name type="scientific">Neodiprion lecontei</name>
    <name type="common">Redheaded pine sawfly</name>
    <dbReference type="NCBI Taxonomy" id="441921"/>
    <lineage>
        <taxon>Eukaryota</taxon>
        <taxon>Metazoa</taxon>
        <taxon>Ecdysozoa</taxon>
        <taxon>Arthropoda</taxon>
        <taxon>Hexapoda</taxon>
        <taxon>Insecta</taxon>
        <taxon>Pterygota</taxon>
        <taxon>Neoptera</taxon>
        <taxon>Endopterygota</taxon>
        <taxon>Hymenoptera</taxon>
        <taxon>Tenthredinoidea</taxon>
        <taxon>Diprionidae</taxon>
        <taxon>Diprioninae</taxon>
        <taxon>Neodiprion</taxon>
    </lineage>
</organism>
<dbReference type="SUPFAM" id="SSF53927">
    <property type="entry name" value="Cytidine deaminase-like"/>
    <property type="match status" value="1"/>
</dbReference>
<evidence type="ECO:0000256" key="2">
    <source>
        <dbReference type="ARBA" id="ARBA00038160"/>
    </source>
</evidence>
<name>A0ABM3FRJ2_NEOLC</name>
<evidence type="ECO:0000313" key="5">
    <source>
        <dbReference type="Proteomes" id="UP000829291"/>
    </source>
</evidence>
<feature type="compositionally biased region" description="Basic and acidic residues" evidence="3">
    <location>
        <begin position="1"/>
        <end position="18"/>
    </location>
</feature>
<evidence type="ECO:0000256" key="1">
    <source>
        <dbReference type="ARBA" id="ARBA00022694"/>
    </source>
</evidence>
<dbReference type="Proteomes" id="UP000829291">
    <property type="component" value="Chromosome 3"/>
</dbReference>
<dbReference type="InterPro" id="IPR016193">
    <property type="entry name" value="Cytidine_deaminase-like"/>
</dbReference>
<proteinExistence type="inferred from homology"/>
<dbReference type="InterPro" id="IPR002125">
    <property type="entry name" value="CMP_dCMP_dom"/>
</dbReference>
<sequence length="447" mass="49511">MTSREPKSAKTNNDDQDHHHQHRQHRYKSSSSSLTSPTKKRNRSWRPQAVLGLSLTEEIPLETVYVGILKDKRTTSKAIKQISSSSPGFGHLKRCNGFRLLLEPVHVKPSQLHHTTLNVKNLTETHSIGKVLENNVKNQPETVTKDAEKPPSSITEENRNTTRSPTVMRNDLQSKGFDVSLLEENFEIIKVPARAARTRRQAEVCSKIWPLNFHPDPGTEAIISGEIFNDYQLSRMELLMLAAIEAARRSSVGNTDCAGSALIVDPLTGESVALAAARINEHPLWHAAMLAIDLVAKSQGGGAWIGRKSSSIAEDSVREKDGGATGGKRKFDRSASTAYRYPPELDDVKLPAAEPLQPEADKTGPYLCTNYWIFMVREPCALCAMALLHSRAAKIFYGVKAEGHGVLGSKAMLHTTNGLNHRYQVWSGILENECRQVCADIEKRSVK</sequence>
<comment type="similarity">
    <text evidence="2">Belongs to the cytidine and deoxycytidylate deaminase family. ADAT3 subfamily.</text>
</comment>
<dbReference type="GeneID" id="107226630"/>
<dbReference type="Gene3D" id="3.40.140.10">
    <property type="entry name" value="Cytidine Deaminase, domain 2"/>
    <property type="match status" value="1"/>
</dbReference>
<evidence type="ECO:0000313" key="6">
    <source>
        <dbReference type="RefSeq" id="XP_046590621.1"/>
    </source>
</evidence>
<evidence type="ECO:0000259" key="4">
    <source>
        <dbReference type="PROSITE" id="PS51747"/>
    </source>
</evidence>
<reference evidence="6" key="1">
    <citation type="submission" date="2025-08" db="UniProtKB">
        <authorList>
            <consortium name="RefSeq"/>
        </authorList>
    </citation>
    <scope>IDENTIFICATION</scope>
    <source>
        <tissue evidence="6">Thorax and Abdomen</tissue>
    </source>
</reference>
<keyword evidence="5" id="KW-1185">Reference proteome</keyword>
<dbReference type="PANTHER" id="PTHR11079">
    <property type="entry name" value="CYTOSINE DEAMINASE FAMILY MEMBER"/>
    <property type="match status" value="1"/>
</dbReference>
<protein>
    <submittedName>
        <fullName evidence="6">Probable inactive tRNA-specific adenosine deaminase-like protein 3</fullName>
    </submittedName>
</protein>
<accession>A0ABM3FRJ2</accession>
<dbReference type="PANTHER" id="PTHR11079:SF156">
    <property type="entry name" value="INACTIVE TRNA-SPECIFIC ADENOSINE DEAMINASE-LIKE PROTEIN 3-RELATED"/>
    <property type="match status" value="1"/>
</dbReference>
<gene>
    <name evidence="6" type="primary">LOC107226630</name>
</gene>
<feature type="compositionally biased region" description="Basic residues" evidence="3">
    <location>
        <begin position="19"/>
        <end position="28"/>
    </location>
</feature>
<dbReference type="RefSeq" id="XP_046590621.1">
    <property type="nucleotide sequence ID" value="XM_046734665.1"/>
</dbReference>
<feature type="region of interest" description="Disordered" evidence="3">
    <location>
        <begin position="134"/>
        <end position="166"/>
    </location>
</feature>
<feature type="domain" description="CMP/dCMP-type deaminase" evidence="4">
    <location>
        <begin position="234"/>
        <end position="426"/>
    </location>
</feature>
<keyword evidence="1" id="KW-0819">tRNA processing</keyword>
<dbReference type="PROSITE" id="PS51747">
    <property type="entry name" value="CYT_DCMP_DEAMINASES_2"/>
    <property type="match status" value="1"/>
</dbReference>
<feature type="region of interest" description="Disordered" evidence="3">
    <location>
        <begin position="1"/>
        <end position="45"/>
    </location>
</feature>